<protein>
    <recommendedName>
        <fullName evidence="3 13">Membrane protein insertase YidC</fullName>
    </recommendedName>
    <alternativeName>
        <fullName evidence="12 13">Foldase YidC</fullName>
    </alternativeName>
    <alternativeName>
        <fullName evidence="11 13">Membrane integrase YidC</fullName>
    </alternativeName>
    <alternativeName>
        <fullName evidence="13">Membrane protein YidC</fullName>
    </alternativeName>
</protein>
<evidence type="ECO:0000259" key="15">
    <source>
        <dbReference type="Pfam" id="PF02096"/>
    </source>
</evidence>
<keyword evidence="5 13" id="KW-1003">Cell membrane</keyword>
<comment type="subcellular location">
    <subcellularLocation>
        <location evidence="1">Cell inner membrane</location>
        <topology evidence="1">Multi-pass membrane protein</topology>
    </subcellularLocation>
    <subcellularLocation>
        <location evidence="13">Cell membrane</location>
        <topology evidence="13">Multi-pass membrane protein</topology>
    </subcellularLocation>
</comment>
<dbReference type="InterPro" id="IPR019998">
    <property type="entry name" value="Membr_insert_YidC"/>
</dbReference>
<dbReference type="Proteomes" id="UP001209885">
    <property type="component" value="Unassembled WGS sequence"/>
</dbReference>
<feature type="transmembrane region" description="Helical" evidence="13">
    <location>
        <begin position="6"/>
        <end position="24"/>
    </location>
</feature>
<dbReference type="EMBL" id="JAPFQN010000011">
    <property type="protein sequence ID" value="MCX2745748.1"/>
    <property type="molecule type" value="Genomic_DNA"/>
</dbReference>
<dbReference type="InterPro" id="IPR001708">
    <property type="entry name" value="YidC/ALB3/OXA1/COX18"/>
</dbReference>
<evidence type="ECO:0000256" key="7">
    <source>
        <dbReference type="ARBA" id="ARBA00022927"/>
    </source>
</evidence>
<keyword evidence="6 13" id="KW-0812">Transmembrane</keyword>
<dbReference type="InterPro" id="IPR038221">
    <property type="entry name" value="YidC_periplasmic_sf"/>
</dbReference>
<dbReference type="NCBIfam" id="TIGR03593">
    <property type="entry name" value="yidC_nterm"/>
    <property type="match status" value="1"/>
</dbReference>
<evidence type="ECO:0000256" key="3">
    <source>
        <dbReference type="ARBA" id="ARBA00015325"/>
    </source>
</evidence>
<evidence type="ECO:0000256" key="8">
    <source>
        <dbReference type="ARBA" id="ARBA00022989"/>
    </source>
</evidence>
<feature type="transmembrane region" description="Helical" evidence="13">
    <location>
        <begin position="506"/>
        <end position="527"/>
    </location>
</feature>
<feature type="transmembrane region" description="Helical" evidence="13">
    <location>
        <begin position="453"/>
        <end position="476"/>
    </location>
</feature>
<name>A0ABT3RVF1_9BACT</name>
<keyword evidence="10 13" id="KW-0143">Chaperone</keyword>
<evidence type="ECO:0000256" key="6">
    <source>
        <dbReference type="ARBA" id="ARBA00022692"/>
    </source>
</evidence>
<evidence type="ECO:0000256" key="9">
    <source>
        <dbReference type="ARBA" id="ARBA00023136"/>
    </source>
</evidence>
<dbReference type="CDD" id="cd20070">
    <property type="entry name" value="5TM_YidC_Alb3"/>
    <property type="match status" value="1"/>
</dbReference>
<dbReference type="NCBIfam" id="NF002356">
    <property type="entry name" value="PRK01318.2-3"/>
    <property type="match status" value="1"/>
</dbReference>
<dbReference type="Gene3D" id="2.70.98.90">
    <property type="match status" value="1"/>
</dbReference>
<reference evidence="17 18" key="1">
    <citation type="submission" date="2022-11" db="EMBL/GenBank/DDBJ databases">
        <title>The characterization of three novel Bacteroidetes species and genomic analysis of their roles in tidal elemental geochemical cycles.</title>
        <authorList>
            <person name="Ma K."/>
        </authorList>
    </citation>
    <scope>NUCLEOTIDE SEQUENCE [LARGE SCALE GENOMIC DNA]</scope>
    <source>
        <strain evidence="17 18">M17</strain>
    </source>
</reference>
<feature type="region of interest" description="Disordered" evidence="14">
    <location>
        <begin position="32"/>
        <end position="66"/>
    </location>
</feature>
<proteinExistence type="inferred from homology"/>
<feature type="compositionally biased region" description="Basic and acidic residues" evidence="14">
    <location>
        <begin position="32"/>
        <end position="49"/>
    </location>
</feature>
<comment type="similarity">
    <text evidence="2 13">Belongs to the OXA1/ALB3/YidC family. Type 1 subfamily.</text>
</comment>
<comment type="caution">
    <text evidence="17">The sequence shown here is derived from an EMBL/GenBank/DDBJ whole genome shotgun (WGS) entry which is preliminary data.</text>
</comment>
<dbReference type="PANTHER" id="PTHR12428">
    <property type="entry name" value="OXA1"/>
    <property type="match status" value="1"/>
</dbReference>
<evidence type="ECO:0000256" key="5">
    <source>
        <dbReference type="ARBA" id="ARBA00022475"/>
    </source>
</evidence>
<organism evidence="17 18">
    <name type="scientific">Mangrovivirga halotolerans</name>
    <dbReference type="NCBI Taxonomy" id="2993936"/>
    <lineage>
        <taxon>Bacteria</taxon>
        <taxon>Pseudomonadati</taxon>
        <taxon>Bacteroidota</taxon>
        <taxon>Cytophagia</taxon>
        <taxon>Cytophagales</taxon>
        <taxon>Mangrovivirgaceae</taxon>
        <taxon>Mangrovivirga</taxon>
    </lineage>
</organism>
<feature type="compositionally biased region" description="Acidic residues" evidence="14">
    <location>
        <begin position="55"/>
        <end position="65"/>
    </location>
</feature>
<comment type="subunit">
    <text evidence="13">Interacts with the Sec translocase complex via SecD. Specifically interacts with transmembrane segments of nascent integral membrane proteins during membrane integration.</text>
</comment>
<feature type="transmembrane region" description="Helical" evidence="13">
    <location>
        <begin position="382"/>
        <end position="403"/>
    </location>
</feature>
<dbReference type="InterPro" id="IPR028053">
    <property type="entry name" value="Membr_insert_YidC_N"/>
</dbReference>
<dbReference type="InterPro" id="IPR028055">
    <property type="entry name" value="YidC/Oxa/ALB_C"/>
</dbReference>
<keyword evidence="8 13" id="KW-1133">Transmembrane helix</keyword>
<dbReference type="CDD" id="cd19961">
    <property type="entry name" value="EcYidC-like_peri"/>
    <property type="match status" value="1"/>
</dbReference>
<evidence type="ECO:0000313" key="17">
    <source>
        <dbReference type="EMBL" id="MCX2745748.1"/>
    </source>
</evidence>
<evidence type="ECO:0000259" key="16">
    <source>
        <dbReference type="Pfam" id="PF14849"/>
    </source>
</evidence>
<evidence type="ECO:0000256" key="1">
    <source>
        <dbReference type="ARBA" id="ARBA00004429"/>
    </source>
</evidence>
<dbReference type="RefSeq" id="WP_266058346.1">
    <property type="nucleotide sequence ID" value="NZ_JAPFQN010000011.1"/>
</dbReference>
<keyword evidence="4 13" id="KW-0813">Transport</keyword>
<gene>
    <name evidence="13 17" type="primary">yidC</name>
    <name evidence="17" type="ORF">OO013_17835</name>
</gene>
<dbReference type="HAMAP" id="MF_01810">
    <property type="entry name" value="YidC_type1"/>
    <property type="match status" value="1"/>
</dbReference>
<dbReference type="PANTHER" id="PTHR12428:SF65">
    <property type="entry name" value="CYTOCHROME C OXIDASE ASSEMBLY PROTEIN COX18, MITOCHONDRIAL"/>
    <property type="match status" value="1"/>
</dbReference>
<dbReference type="InterPro" id="IPR047196">
    <property type="entry name" value="YidC_ALB_C"/>
</dbReference>
<comment type="function">
    <text evidence="13">Required for the insertion and/or proper folding and/or complex formation of integral membrane proteins into the membrane. Involved in integration of membrane proteins that insert both dependently and independently of the Sec translocase complex, as well as at least some lipoproteins. Aids folding of multispanning membrane proteins.</text>
</comment>
<accession>A0ABT3RVF1</accession>
<evidence type="ECO:0000256" key="4">
    <source>
        <dbReference type="ARBA" id="ARBA00022448"/>
    </source>
</evidence>
<sequence length="633" mass="71592">MDRNQAIGLALIAAMFIIYLNFFMEEPKVDETAESKTEQVEQTGTKEQDQQASNDVEEQEPEEVLSDSVKAALANNKFGAFAGLSEGQEEFFTLENNLVEIKISSQGAVIKSVRLKDRETYLGEPLYLIDENSSEQSLVTELDGKKIDLADLYFSSNSPKVMVAGKEDTARLVFTGEGAGGKQISVSYTLAPDQYTIDYGLSFKGINNKGNNLIISWDNHAKRLEKQLDGARVGSRPETTINYYRSDNEEFNSLDASSTDPQYDTLASPVKWFSMSQKYFSAALISKNGFSNSQFKTITPPESDTTTVKELYAQVAVPMKNLEGNSPEFKYYFGPNNYYVMQDVAGAPEFKENVRFGWKILAFINKGLVLPIFHFLERFTGNYGLIIFMLVLIIKLMLSPLTYKSYKSMAKMKVLNNLLKPETDALKEKYGDDQAKIQQETMKLYQKMGTSPFAAMSGCIPMILQMPILFALFNFFPYSVELRGESFLWAEDLSTYDSIATLPFTIPFYGDHVSLFTLLMTLSTILMTYTNSQMNSAQMQGPMKTIQYFTPVIIMFVLNSFPAGLTYYYFLSNTITFGQQTLIKKFMIDDEKIERQIEENRKLKGGKKSKFQAKLEEAMKAQESKAKKKAKKK</sequence>
<evidence type="ECO:0000256" key="12">
    <source>
        <dbReference type="ARBA" id="ARBA00033342"/>
    </source>
</evidence>
<dbReference type="Pfam" id="PF14849">
    <property type="entry name" value="YidC_periplas"/>
    <property type="match status" value="1"/>
</dbReference>
<evidence type="ECO:0000256" key="10">
    <source>
        <dbReference type="ARBA" id="ARBA00023186"/>
    </source>
</evidence>
<feature type="transmembrane region" description="Helical" evidence="13">
    <location>
        <begin position="548"/>
        <end position="570"/>
    </location>
</feature>
<evidence type="ECO:0000256" key="2">
    <source>
        <dbReference type="ARBA" id="ARBA00010527"/>
    </source>
</evidence>
<dbReference type="Pfam" id="PF02096">
    <property type="entry name" value="60KD_IMP"/>
    <property type="match status" value="1"/>
</dbReference>
<evidence type="ECO:0000256" key="14">
    <source>
        <dbReference type="SAM" id="MobiDB-lite"/>
    </source>
</evidence>
<evidence type="ECO:0000313" key="18">
    <source>
        <dbReference type="Proteomes" id="UP001209885"/>
    </source>
</evidence>
<evidence type="ECO:0000256" key="13">
    <source>
        <dbReference type="HAMAP-Rule" id="MF_01810"/>
    </source>
</evidence>
<keyword evidence="18" id="KW-1185">Reference proteome</keyword>
<dbReference type="NCBIfam" id="TIGR03592">
    <property type="entry name" value="yidC_oxa1_cterm"/>
    <property type="match status" value="1"/>
</dbReference>
<evidence type="ECO:0000256" key="11">
    <source>
        <dbReference type="ARBA" id="ARBA00033245"/>
    </source>
</evidence>
<dbReference type="PRINTS" id="PR00701">
    <property type="entry name" value="60KDINNERMP"/>
</dbReference>
<feature type="domain" description="Membrane insertase YidC/Oxa/ALB C-terminal" evidence="15">
    <location>
        <begin position="383"/>
        <end position="585"/>
    </location>
</feature>
<keyword evidence="9 13" id="KW-0472">Membrane</keyword>
<keyword evidence="7 13" id="KW-0653">Protein transport</keyword>
<feature type="domain" description="Membrane insertase YidC N-terminal" evidence="16">
    <location>
        <begin position="93"/>
        <end position="369"/>
    </location>
</feature>